<dbReference type="CDD" id="cd09272">
    <property type="entry name" value="RNase_HI_RT_Ty1"/>
    <property type="match status" value="1"/>
</dbReference>
<feature type="compositionally biased region" description="Pro residues" evidence="1">
    <location>
        <begin position="1"/>
        <end position="20"/>
    </location>
</feature>
<accession>A0ABQ5G472</accession>
<evidence type="ECO:0000256" key="1">
    <source>
        <dbReference type="SAM" id="MobiDB-lite"/>
    </source>
</evidence>
<dbReference type="Proteomes" id="UP001151760">
    <property type="component" value="Unassembled WGS sequence"/>
</dbReference>
<feature type="compositionally biased region" description="Low complexity" evidence="1">
    <location>
        <begin position="21"/>
        <end position="31"/>
    </location>
</feature>
<organism evidence="3 4">
    <name type="scientific">Tanacetum coccineum</name>
    <dbReference type="NCBI Taxonomy" id="301880"/>
    <lineage>
        <taxon>Eukaryota</taxon>
        <taxon>Viridiplantae</taxon>
        <taxon>Streptophyta</taxon>
        <taxon>Embryophyta</taxon>
        <taxon>Tracheophyta</taxon>
        <taxon>Spermatophyta</taxon>
        <taxon>Magnoliopsida</taxon>
        <taxon>eudicotyledons</taxon>
        <taxon>Gunneridae</taxon>
        <taxon>Pentapetalae</taxon>
        <taxon>asterids</taxon>
        <taxon>campanulids</taxon>
        <taxon>Asterales</taxon>
        <taxon>Asteraceae</taxon>
        <taxon>Asteroideae</taxon>
        <taxon>Anthemideae</taxon>
        <taxon>Anthemidinae</taxon>
        <taxon>Tanacetum</taxon>
    </lineage>
</organism>
<gene>
    <name evidence="3" type="ORF">Tco_1029709</name>
</gene>
<dbReference type="PANTHER" id="PTHR11439">
    <property type="entry name" value="GAG-POL-RELATED RETROTRANSPOSON"/>
    <property type="match status" value="1"/>
</dbReference>
<evidence type="ECO:0000313" key="4">
    <source>
        <dbReference type="Proteomes" id="UP001151760"/>
    </source>
</evidence>
<feature type="domain" description="Reverse transcriptase Ty1/copia-type" evidence="2">
    <location>
        <begin position="466"/>
        <end position="524"/>
    </location>
</feature>
<keyword evidence="4" id="KW-1185">Reference proteome</keyword>
<feature type="region of interest" description="Disordered" evidence="1">
    <location>
        <begin position="1"/>
        <end position="37"/>
    </location>
</feature>
<evidence type="ECO:0000313" key="3">
    <source>
        <dbReference type="EMBL" id="GJT70423.1"/>
    </source>
</evidence>
<reference evidence="3" key="2">
    <citation type="submission" date="2022-01" db="EMBL/GenBank/DDBJ databases">
        <authorList>
            <person name="Yamashiro T."/>
            <person name="Shiraishi A."/>
            <person name="Satake H."/>
            <person name="Nakayama K."/>
        </authorList>
    </citation>
    <scope>NUCLEOTIDE SEQUENCE</scope>
</reference>
<feature type="region of interest" description="Disordered" evidence="1">
    <location>
        <begin position="63"/>
        <end position="97"/>
    </location>
</feature>
<dbReference type="SUPFAM" id="SSF56672">
    <property type="entry name" value="DNA/RNA polymerases"/>
    <property type="match status" value="1"/>
</dbReference>
<feature type="region of interest" description="Disordered" evidence="1">
    <location>
        <begin position="287"/>
        <end position="319"/>
    </location>
</feature>
<dbReference type="PANTHER" id="PTHR11439:SF508">
    <property type="entry name" value="RNA-DIRECTED DNA POLYMERASE"/>
    <property type="match status" value="1"/>
</dbReference>
<feature type="domain" description="Reverse transcriptase Ty1/copia-type" evidence="2">
    <location>
        <begin position="400"/>
        <end position="460"/>
    </location>
</feature>
<name>A0ABQ5G472_9ASTR</name>
<reference evidence="3" key="1">
    <citation type="journal article" date="2022" name="Int. J. Mol. Sci.">
        <title>Draft Genome of Tanacetum Coccineum: Genomic Comparison of Closely Related Tanacetum-Family Plants.</title>
        <authorList>
            <person name="Yamashiro T."/>
            <person name="Shiraishi A."/>
            <person name="Nakayama K."/>
            <person name="Satake H."/>
        </authorList>
    </citation>
    <scope>NUCLEOTIDE SEQUENCE</scope>
</reference>
<dbReference type="Pfam" id="PF07727">
    <property type="entry name" value="RVT_2"/>
    <property type="match status" value="2"/>
</dbReference>
<comment type="caution">
    <text evidence="3">The sequence shown here is derived from an EMBL/GenBank/DDBJ whole genome shotgun (WGS) entry which is preliminary data.</text>
</comment>
<dbReference type="InterPro" id="IPR013103">
    <property type="entry name" value="RVT_2"/>
</dbReference>
<feature type="compositionally biased region" description="Low complexity" evidence="1">
    <location>
        <begin position="72"/>
        <end position="87"/>
    </location>
</feature>
<evidence type="ECO:0000259" key="2">
    <source>
        <dbReference type="Pfam" id="PF07727"/>
    </source>
</evidence>
<dbReference type="EMBL" id="BQNB010018076">
    <property type="protein sequence ID" value="GJT70423.1"/>
    <property type="molecule type" value="Genomic_DNA"/>
</dbReference>
<protein>
    <submittedName>
        <fullName evidence="3">Ribonuclease H-like domain-containing protein</fullName>
    </submittedName>
</protein>
<dbReference type="InterPro" id="IPR043502">
    <property type="entry name" value="DNA/RNA_pol_sf"/>
</dbReference>
<proteinExistence type="predicted"/>
<sequence>MDSSPPPHQQPKPPPSPSSPTPCTTMTTSSPPSSPWQPHATFLTISLSHPNVTIPLPFDFGGVTNAQRPQASVSNSRPSNVSRPVNNRNRRPNEGSPLVCENCGFNGHTMDRCFKLIGYPPDYGKRNNSSNTNQNNQNFNRRFISDKGKGVKPIWQTGTIFDSGASQHLTYTDKYLVNTIDISYLGSKVSHPNGTEALITKVARDGKFIVGFDESKCFLMSRDLMDVKIMEIGRQVNGLYYFDNMKAKQTREPFPLSEHKSSVLGELVHLDLWGPYRVPLLQPSSPTIDHYESDLGHSQDSNGSTSESERAATSDHNTTLSEDDIAIDDATEHVHVLNNQPLRRFERASVFSNKYNDYVVDSKQACKDQHWIEAMNNGMDALYRNDTWEICDLPKDRKSIEGIDFDETFSPVVKIVTVRCLINMDVHNNWSLFQLDINNAFLYGELDETVYMDLPEGYYSPDDKRQSKSDYSLFIKSEKRNFLALLVYVDNIIVTGNNVDEIEKFKEFLRTKFQIKDLGKLNEYGLLACKPFATPLEQNLAISNEPTEVDKVLDNVTEYQMLIGKLIYLTHTRPDISYLVHCLIQFMHKPLRSHIKIALKVLRYLKSNPEKGVHIVRQPKASLEAFVDADWAKCLATRNQLLEYRAMACFTSEVTWILKILRDLEWDKVLPVILYCDSQAVIKITANPVFHERTKHLKIDLHFVREIFLSGVIKTQKISTAAQPADIFTKAPDKNQHENLVYKLGLIDVFQVQVKEGC</sequence>